<gene>
    <name evidence="2" type="ORF">AAEO56_13335</name>
</gene>
<dbReference type="RefSeq" id="WP_341697566.1">
    <property type="nucleotide sequence ID" value="NZ_JBBYHR010000007.1"/>
</dbReference>
<feature type="signal peptide" evidence="1">
    <location>
        <begin position="1"/>
        <end position="22"/>
    </location>
</feature>
<evidence type="ECO:0000313" key="3">
    <source>
        <dbReference type="Proteomes" id="UP001464555"/>
    </source>
</evidence>
<keyword evidence="3" id="KW-1185">Reference proteome</keyword>
<reference evidence="2 3" key="1">
    <citation type="submission" date="2024-04" db="EMBL/GenBank/DDBJ databases">
        <title>Flavobacterium sp. DGU11 16S ribosomal RNA gene Genome sequencing and assembly.</title>
        <authorList>
            <person name="Park S."/>
        </authorList>
    </citation>
    <scope>NUCLEOTIDE SEQUENCE [LARGE SCALE GENOMIC DNA]</scope>
    <source>
        <strain evidence="2 3">DGU11</strain>
    </source>
</reference>
<feature type="chain" id="PRO_5046356112" evidence="1">
    <location>
        <begin position="23"/>
        <end position="203"/>
    </location>
</feature>
<comment type="caution">
    <text evidence="2">The sequence shown here is derived from an EMBL/GenBank/DDBJ whole genome shotgun (WGS) entry which is preliminary data.</text>
</comment>
<keyword evidence="1" id="KW-0732">Signal</keyword>
<name>A0ABU9HYL0_9FLAO</name>
<protein>
    <submittedName>
        <fullName evidence="2">Uncharacterized protein</fullName>
    </submittedName>
</protein>
<organism evidence="2 3">
    <name type="scientific">Flavobacterium arundinis</name>
    <dbReference type="NCBI Taxonomy" id="3139143"/>
    <lineage>
        <taxon>Bacteria</taxon>
        <taxon>Pseudomonadati</taxon>
        <taxon>Bacteroidota</taxon>
        <taxon>Flavobacteriia</taxon>
        <taxon>Flavobacteriales</taxon>
        <taxon>Flavobacteriaceae</taxon>
        <taxon>Flavobacterium</taxon>
    </lineage>
</organism>
<proteinExistence type="predicted"/>
<evidence type="ECO:0000313" key="2">
    <source>
        <dbReference type="EMBL" id="MEL1245253.1"/>
    </source>
</evidence>
<dbReference type="EMBL" id="JBBYHR010000007">
    <property type="protein sequence ID" value="MEL1245253.1"/>
    <property type="molecule type" value="Genomic_DNA"/>
</dbReference>
<sequence length="203" mass="22041">MKVNLKALVLSLLIGTATQAQTIFVNNTDTAGNRIVQTSNQKGGGEINLDDSVSNRGVIFFAAGYQSATTAGKLVGTYYIDLNIVHNDNRLGCLRQLESRAILTLEDGTKIECIQISDSDCDNAAFHGAFALMPKGGGTTETMQQNFDTLMTTGIIEIKVITTEKELVYKVKKDFVPYLKKHFALIDKTVKGGSKVTNSIKTN</sequence>
<accession>A0ABU9HYL0</accession>
<evidence type="ECO:0000256" key="1">
    <source>
        <dbReference type="SAM" id="SignalP"/>
    </source>
</evidence>
<dbReference type="Proteomes" id="UP001464555">
    <property type="component" value="Unassembled WGS sequence"/>
</dbReference>